<evidence type="ECO:0000313" key="2">
    <source>
        <dbReference type="Proteomes" id="UP000197153"/>
    </source>
</evidence>
<keyword evidence="2" id="KW-1185">Reference proteome</keyword>
<gene>
    <name evidence="1" type="ORF">Y958_27025</name>
</gene>
<dbReference type="Gene3D" id="3.40.50.1820">
    <property type="entry name" value="alpha/beta hydrolase"/>
    <property type="match status" value="1"/>
</dbReference>
<protein>
    <submittedName>
        <fullName evidence="1">Lysophospholipase</fullName>
    </submittedName>
</protein>
<dbReference type="SUPFAM" id="SSF53474">
    <property type="entry name" value="alpha/beta-Hydrolases"/>
    <property type="match status" value="1"/>
</dbReference>
<dbReference type="InterPro" id="IPR029058">
    <property type="entry name" value="AB_hydrolase_fold"/>
</dbReference>
<organism evidence="1 2">
    <name type="scientific">Nitrospirillum viridazoti CBAmc</name>
    <dbReference type="NCBI Taxonomy" id="1441467"/>
    <lineage>
        <taxon>Bacteria</taxon>
        <taxon>Pseudomonadati</taxon>
        <taxon>Pseudomonadota</taxon>
        <taxon>Alphaproteobacteria</taxon>
        <taxon>Rhodospirillales</taxon>
        <taxon>Azospirillaceae</taxon>
        <taxon>Nitrospirillum</taxon>
        <taxon>Nitrospirillum viridazoti</taxon>
    </lineage>
</organism>
<dbReference type="EMBL" id="CP022112">
    <property type="protein sequence ID" value="ASG24522.1"/>
    <property type="molecule type" value="Genomic_DNA"/>
</dbReference>
<name>A0A248K0Q5_9PROT</name>
<dbReference type="Proteomes" id="UP000197153">
    <property type="component" value="Chromosome 3"/>
</dbReference>
<dbReference type="Pfam" id="PF11288">
    <property type="entry name" value="DUF3089"/>
    <property type="match status" value="1"/>
</dbReference>
<evidence type="ECO:0000313" key="1">
    <source>
        <dbReference type="EMBL" id="ASG24522.1"/>
    </source>
</evidence>
<dbReference type="RefSeq" id="WP_088874947.1">
    <property type="nucleotide sequence ID" value="NZ_CP022112.1"/>
</dbReference>
<dbReference type="InterPro" id="IPR021440">
    <property type="entry name" value="DUF3089"/>
</dbReference>
<accession>A0A248K0Q5</accession>
<dbReference type="AlphaFoldDB" id="A0A248K0Q5"/>
<proteinExistence type="predicted"/>
<reference evidence="1 2" key="1">
    <citation type="submission" date="2017-06" db="EMBL/GenBank/DDBJ databases">
        <title>Complete genome sequence of Nitrospirillum amazonense strain CBAmC, an endophytic nitrogen-fixing and plant growth-promoting bacterium, isolated from sugarcane.</title>
        <authorList>
            <person name="Schwab S."/>
            <person name="dos Santos Teixeira K.R."/>
            <person name="Simoes Araujo J.L."/>
            <person name="Soares Vidal M."/>
            <person name="Borges de Freitas H.R."/>
            <person name="Rivello Crivelaro A.L."/>
            <person name="Bueno de Camargo Nunes A."/>
            <person name="dos Santos C.M."/>
            <person name="Palmeira da Silva Rosa D."/>
            <person name="da Silva Padilha D."/>
            <person name="da Silva E."/>
            <person name="Araujo Terra L."/>
            <person name="Soares Mendes V."/>
            <person name="Farinelli L."/>
            <person name="Magalhaes Cruz L."/>
            <person name="Baldani J.I."/>
        </authorList>
    </citation>
    <scope>NUCLEOTIDE SEQUENCE [LARGE SCALE GENOMIC DNA]</scope>
    <source>
        <strain evidence="1 2">CBAmC</strain>
    </source>
</reference>
<dbReference type="KEGG" id="nao:Y958_27025"/>
<sequence>MDGFWKGAALVAGLWVAAVPGRAQTAGPAAPDYSQDANWLCRPGRADACAQDQTATVITADGHMTRETFRPASDPPIDCFYVYPTVSLDPGGNSDLMPGPEEFTVVAGQFARYAARCRTFAPMYRQVTLTSLHARMNGTAGQPPDRAMPYADILAAWRHYMAHDNQGRGVVLIGHSQGSVVLTQLMQEEIDGKPAQARLVSAILLGTNVVVPDGADVGGTFQHIPACHAADQTGCVIAYVSFRDSAPPPPGGLFGRALDPLSQKIFTNSHALCTNPADLAGGAGSLHSYFAADFGAWAPAGFSWTRTPRTIDTPFVTTPGLLTARCVSNGDHTYLAIHVNAGTDDARTRDIPGDVIVDGRLFPDWGLHRIDMHEAIGDLVDIIGRQGAAYAAGRR</sequence>